<comment type="caution">
    <text evidence="1">The sequence shown here is derived from an EMBL/GenBank/DDBJ whole genome shotgun (WGS) entry which is preliminary data.</text>
</comment>
<organism evidence="1">
    <name type="scientific">marine sediment metagenome</name>
    <dbReference type="NCBI Taxonomy" id="412755"/>
    <lineage>
        <taxon>unclassified sequences</taxon>
        <taxon>metagenomes</taxon>
        <taxon>ecological metagenomes</taxon>
    </lineage>
</organism>
<name>A0A0F9JQQ0_9ZZZZ</name>
<evidence type="ECO:0000313" key="1">
    <source>
        <dbReference type="EMBL" id="KKM72229.1"/>
    </source>
</evidence>
<accession>A0A0F9JQQ0</accession>
<dbReference type="EMBL" id="LAZR01009509">
    <property type="protein sequence ID" value="KKM72229.1"/>
    <property type="molecule type" value="Genomic_DNA"/>
</dbReference>
<dbReference type="AlphaFoldDB" id="A0A0F9JQQ0"/>
<reference evidence="1" key="1">
    <citation type="journal article" date="2015" name="Nature">
        <title>Complex archaea that bridge the gap between prokaryotes and eukaryotes.</title>
        <authorList>
            <person name="Spang A."/>
            <person name="Saw J.H."/>
            <person name="Jorgensen S.L."/>
            <person name="Zaremba-Niedzwiedzka K."/>
            <person name="Martijn J."/>
            <person name="Lind A.E."/>
            <person name="van Eijk R."/>
            <person name="Schleper C."/>
            <person name="Guy L."/>
            <person name="Ettema T.J."/>
        </authorList>
    </citation>
    <scope>NUCLEOTIDE SEQUENCE</scope>
</reference>
<protein>
    <submittedName>
        <fullName evidence="1">Uncharacterized protein</fullName>
    </submittedName>
</protein>
<proteinExistence type="predicted"/>
<sequence length="218" mass="25216">MSRLIDLTGQKFERLLVVKYAGKKKSGATLWLCVCDCSKEKIIIGSHLKNGNTKSCGCLQKEIASISHAKHGHKTRAKTSKTYQSWQSMIKRCVNPKNKDYLHYGGRGIKVCQRWRNSFENFLKDMHEAPEGYQIDRIDNDGNYCKSNCRWVTSRINNRNKRNNHLITYNNKTQCLIEWAEDYDIPYKTLFARINILGWPMGKALTTPVGKQNKKKVL</sequence>
<gene>
    <name evidence="1" type="ORF">LCGC14_1422620</name>
</gene>